<dbReference type="PANTHER" id="PTHR10039:SF14">
    <property type="entry name" value="NACHT DOMAIN-CONTAINING PROTEIN"/>
    <property type="match status" value="1"/>
</dbReference>
<dbReference type="Gene3D" id="1.25.40.20">
    <property type="entry name" value="Ankyrin repeat-containing domain"/>
    <property type="match status" value="2"/>
</dbReference>
<protein>
    <submittedName>
        <fullName evidence="6">Uncharacterized protein</fullName>
    </submittedName>
</protein>
<dbReference type="InterPro" id="IPR036770">
    <property type="entry name" value="Ankyrin_rpt-contain_sf"/>
</dbReference>
<evidence type="ECO:0000259" key="5">
    <source>
        <dbReference type="Pfam" id="PF24883"/>
    </source>
</evidence>
<evidence type="ECO:0000313" key="7">
    <source>
        <dbReference type="Proteomes" id="UP000664534"/>
    </source>
</evidence>
<evidence type="ECO:0000256" key="3">
    <source>
        <dbReference type="SAM" id="MobiDB-lite"/>
    </source>
</evidence>
<dbReference type="PROSITE" id="PS50088">
    <property type="entry name" value="ANK_REPEAT"/>
    <property type="match status" value="3"/>
</dbReference>
<keyword evidence="2" id="KW-0040">ANK repeat</keyword>
<dbReference type="PROSITE" id="PS50297">
    <property type="entry name" value="ANK_REP_REGION"/>
    <property type="match status" value="3"/>
</dbReference>
<name>A0A8H3G4T7_9LECA</name>
<feature type="domain" description="GPI inositol-deacylase winged helix" evidence="4">
    <location>
        <begin position="623"/>
        <end position="703"/>
    </location>
</feature>
<dbReference type="PANTHER" id="PTHR10039">
    <property type="entry name" value="AMELOGENIN"/>
    <property type="match status" value="1"/>
</dbReference>
<keyword evidence="1" id="KW-0677">Repeat</keyword>
<dbReference type="InterPro" id="IPR027417">
    <property type="entry name" value="P-loop_NTPase"/>
</dbReference>
<feature type="repeat" description="ANK" evidence="2">
    <location>
        <begin position="915"/>
        <end position="938"/>
    </location>
</feature>
<evidence type="ECO:0000259" key="4">
    <source>
        <dbReference type="Pfam" id="PF22939"/>
    </source>
</evidence>
<dbReference type="InterPro" id="IPR056884">
    <property type="entry name" value="NPHP3-like_N"/>
</dbReference>
<proteinExistence type="predicted"/>
<organism evidence="6 7">
    <name type="scientific">Imshaugia aleurites</name>
    <dbReference type="NCBI Taxonomy" id="172621"/>
    <lineage>
        <taxon>Eukaryota</taxon>
        <taxon>Fungi</taxon>
        <taxon>Dikarya</taxon>
        <taxon>Ascomycota</taxon>
        <taxon>Pezizomycotina</taxon>
        <taxon>Lecanoromycetes</taxon>
        <taxon>OSLEUM clade</taxon>
        <taxon>Lecanoromycetidae</taxon>
        <taxon>Lecanorales</taxon>
        <taxon>Lecanorineae</taxon>
        <taxon>Parmeliaceae</taxon>
        <taxon>Imshaugia</taxon>
    </lineage>
</organism>
<dbReference type="Proteomes" id="UP000664534">
    <property type="component" value="Unassembled WGS sequence"/>
</dbReference>
<dbReference type="Pfam" id="PF22939">
    <property type="entry name" value="WHD_GPIID"/>
    <property type="match status" value="1"/>
</dbReference>
<evidence type="ECO:0000256" key="1">
    <source>
        <dbReference type="ARBA" id="ARBA00022737"/>
    </source>
</evidence>
<accession>A0A8H3G4T7</accession>
<dbReference type="OrthoDB" id="163438at2759"/>
<dbReference type="SUPFAM" id="SSF53474">
    <property type="entry name" value="alpha/beta-Hydrolases"/>
    <property type="match status" value="1"/>
</dbReference>
<reference evidence="6" key="1">
    <citation type="submission" date="2021-03" db="EMBL/GenBank/DDBJ databases">
        <authorList>
            <person name="Tagirdzhanova G."/>
        </authorList>
    </citation>
    <scope>NUCLEOTIDE SEQUENCE</scope>
</reference>
<dbReference type="InterPro" id="IPR054471">
    <property type="entry name" value="GPIID_WHD"/>
</dbReference>
<dbReference type="InterPro" id="IPR002110">
    <property type="entry name" value="Ankyrin_rpt"/>
</dbReference>
<comment type="caution">
    <text evidence="6">The sequence shown here is derived from an EMBL/GenBank/DDBJ whole genome shotgun (WGS) entry which is preliminary data.</text>
</comment>
<gene>
    <name evidence="6" type="ORF">IMSHALPRED_010352</name>
</gene>
<dbReference type="Gene3D" id="3.40.50.300">
    <property type="entry name" value="P-loop containing nucleotide triphosphate hydrolases"/>
    <property type="match status" value="1"/>
</dbReference>
<dbReference type="SUPFAM" id="SSF52540">
    <property type="entry name" value="P-loop containing nucleoside triphosphate hydrolases"/>
    <property type="match status" value="1"/>
</dbReference>
<feature type="region of interest" description="Disordered" evidence="3">
    <location>
        <begin position="1009"/>
        <end position="1029"/>
    </location>
</feature>
<feature type="repeat" description="ANK" evidence="2">
    <location>
        <begin position="949"/>
        <end position="972"/>
    </location>
</feature>
<dbReference type="SMART" id="SM00248">
    <property type="entry name" value="ANK"/>
    <property type="match status" value="6"/>
</dbReference>
<feature type="domain" description="Nephrocystin 3-like N-terminal" evidence="5">
    <location>
        <begin position="339"/>
        <end position="509"/>
    </location>
</feature>
<keyword evidence="7" id="KW-1185">Reference proteome</keyword>
<dbReference type="Gene3D" id="3.40.50.1820">
    <property type="entry name" value="alpha/beta hydrolase"/>
    <property type="match status" value="1"/>
</dbReference>
<dbReference type="SUPFAM" id="SSF48403">
    <property type="entry name" value="Ankyrin repeat"/>
    <property type="match status" value="1"/>
</dbReference>
<dbReference type="EMBL" id="CAJPDT010000086">
    <property type="protein sequence ID" value="CAF9935790.1"/>
    <property type="molecule type" value="Genomic_DNA"/>
</dbReference>
<dbReference type="AlphaFoldDB" id="A0A8H3G4T7"/>
<dbReference type="Pfam" id="PF12796">
    <property type="entry name" value="Ank_2"/>
    <property type="match status" value="2"/>
</dbReference>
<evidence type="ECO:0000256" key="2">
    <source>
        <dbReference type="PROSITE-ProRule" id="PRU00023"/>
    </source>
</evidence>
<evidence type="ECO:0000313" key="6">
    <source>
        <dbReference type="EMBL" id="CAF9935790.1"/>
    </source>
</evidence>
<feature type="repeat" description="ANK" evidence="2">
    <location>
        <begin position="846"/>
        <end position="870"/>
    </location>
</feature>
<dbReference type="Pfam" id="PF24883">
    <property type="entry name" value="NPHP3_N"/>
    <property type="match status" value="1"/>
</dbReference>
<sequence>MAGGVGVLGLEVLFEGQNPRVDIVAVHGLGASPEWAWVRKVMSGNTETHVNWLKDKNMLPAKLPDSRIMTFDYESKWLKEAPKQRRSLCALQLLTALDNKRKEEKDTKYRPLIFIGHSFGGVVIEQSLVSANSHGSVFQYLASSTVGTVFLGTPHRGTQAGKWGEYVAAGAKALGYGSEDSILKDLREDSENLKDLLYEFTLWANRARLKAVCFFEQHRTDYGKRVFGTCKELNLGKVVSETSACIDGYRKVPLPTDHFKINKYSGPDDPSYVAVYPLIVDMTQNAVRVVEGRLNPETIVADNSRIPKENLECLQSLFLSNPQDDLAAIRSAKGDRVDGTCQWILTQGHYTSWLVGGSPQLLWLSGTPGIGKTMISTFLVEELSQLAERSSQMTLAYYFCDDKNERRRTATAILRGLLLQLLRQRPVLFKHIRTDFDMSRDRLFADFHALWRIFASMVKDPEAGEVYCLIDALDECEQESRHLFLTSFTQLFGSQQSTKTRIKFILTSRRESDIVESISAISPAIWNLQIDSGKIHNDLFKFIDVKVDELCKYKGYTPGLKEKIKSALTEKAGGTFLYVSLVLHDLKKTRISAQVTKKLEDLPLDLEQVYDGILGQIDTDCVEIATTVLRWVAIAQRPLAVDELAMALTLSTGEWQKNTLPPEDLLDELRDGFRCCEPLVYIDTDSDTINLVHQSAKDYLLGTYLQYKDGLSQYHIVTDSANLDLFRICWKYLSLEEFEHGRTIIERDAENILQMVPVNHILEYTEIVLKSVPACRFLEYAGDTWLIHAHTASLALASDLEFWMHDLGKMPNLRDFWLLEAAREGHEMVVQRLLEHGAEPKVRVRDNRTPLSWAALRGHEKIVKQLLSQGNVEVNGEDRWAQTPLSYAAESGHEAIVKLLLSRDDVIADSQYIINGRTPLIYAAMGGYETIVELLLSRDDVIADSRDHDGRTALSYAVQKGYETVIKLLLSRDDVLVDSRDSFGKTPLSYAIEGGHKVVVSLLEQKMRDSSNAPRKRDSRRRIEEVLED</sequence>
<dbReference type="InterPro" id="IPR029058">
    <property type="entry name" value="AB_hydrolase_fold"/>
</dbReference>